<accession>A0A561UCA7</accession>
<dbReference type="SMART" id="SM00470">
    <property type="entry name" value="ParB"/>
    <property type="match status" value="1"/>
</dbReference>
<feature type="region of interest" description="Disordered" evidence="1">
    <location>
        <begin position="131"/>
        <end position="155"/>
    </location>
</feature>
<dbReference type="RefSeq" id="WP_145903271.1">
    <property type="nucleotide sequence ID" value="NZ_BAAAMZ010000034.1"/>
</dbReference>
<feature type="domain" description="ParB-like N-terminal" evidence="2">
    <location>
        <begin position="5"/>
        <end position="89"/>
    </location>
</feature>
<dbReference type="SUPFAM" id="SSF110849">
    <property type="entry name" value="ParB/Sulfiredoxin"/>
    <property type="match status" value="1"/>
</dbReference>
<evidence type="ECO:0000259" key="2">
    <source>
        <dbReference type="SMART" id="SM00470"/>
    </source>
</evidence>
<evidence type="ECO:0000313" key="4">
    <source>
        <dbReference type="Proteomes" id="UP000317940"/>
    </source>
</evidence>
<dbReference type="Gene3D" id="3.90.1530.10">
    <property type="entry name" value="Conserved hypothetical protein from pyrococcus furiosus pfu- 392566-001, ParB domain"/>
    <property type="match status" value="1"/>
</dbReference>
<dbReference type="AlphaFoldDB" id="A0A561UCA7"/>
<proteinExistence type="predicted"/>
<protein>
    <submittedName>
        <fullName evidence="3">ParB-like chromosome segregation protein Spo0J</fullName>
    </submittedName>
</protein>
<dbReference type="Proteomes" id="UP000317940">
    <property type="component" value="Unassembled WGS sequence"/>
</dbReference>
<dbReference type="EMBL" id="VIWT01000001">
    <property type="protein sequence ID" value="TWF96990.1"/>
    <property type="molecule type" value="Genomic_DNA"/>
</dbReference>
<feature type="region of interest" description="Disordered" evidence="1">
    <location>
        <begin position="192"/>
        <end position="225"/>
    </location>
</feature>
<dbReference type="OrthoDB" id="3701787at2"/>
<dbReference type="InterPro" id="IPR003115">
    <property type="entry name" value="ParB_N"/>
</dbReference>
<evidence type="ECO:0000256" key="1">
    <source>
        <dbReference type="SAM" id="MobiDB-lite"/>
    </source>
</evidence>
<organism evidence="3 4">
    <name type="scientific">Kitasatospora viridis</name>
    <dbReference type="NCBI Taxonomy" id="281105"/>
    <lineage>
        <taxon>Bacteria</taxon>
        <taxon>Bacillati</taxon>
        <taxon>Actinomycetota</taxon>
        <taxon>Actinomycetes</taxon>
        <taxon>Kitasatosporales</taxon>
        <taxon>Streptomycetaceae</taxon>
        <taxon>Kitasatospora</taxon>
    </lineage>
</organism>
<name>A0A561UCA7_9ACTN</name>
<dbReference type="InterPro" id="IPR036086">
    <property type="entry name" value="ParB/Sulfiredoxin_sf"/>
</dbReference>
<comment type="caution">
    <text evidence="3">The sequence shown here is derived from an EMBL/GenBank/DDBJ whole genome shotgun (WGS) entry which is preliminary data.</text>
</comment>
<keyword evidence="4" id="KW-1185">Reference proteome</keyword>
<feature type="compositionally biased region" description="Low complexity" evidence="1">
    <location>
        <begin position="204"/>
        <end position="220"/>
    </location>
</feature>
<reference evidence="3 4" key="1">
    <citation type="submission" date="2019-06" db="EMBL/GenBank/DDBJ databases">
        <title>Sequencing the genomes of 1000 actinobacteria strains.</title>
        <authorList>
            <person name="Klenk H.-P."/>
        </authorList>
    </citation>
    <scope>NUCLEOTIDE SEQUENCE [LARGE SCALE GENOMIC DNA]</scope>
    <source>
        <strain evidence="3 4">DSM 44826</strain>
    </source>
</reference>
<evidence type="ECO:0000313" key="3">
    <source>
        <dbReference type="EMBL" id="TWF96990.1"/>
    </source>
</evidence>
<sequence length="310" mass="33664">MNTIDRIPIDSVLPGDSPRFTTEDQAHIARLAGTDAALPPILVHRQTMRVIDGLHRLRAARLKGEDSIAVEFFDGTEEAAYLLSVQANIAHGLPLSTAERKAAAMRIVTMRPEMSDRSIARTTGLSAKTVAELRRRSTAGHARSTARVGRDGRLRPVNADEGRRRVLKAIRERPDASLREIAQAAGVSVSTAHGVRARADGRATGRTGSRTGSRTGNRTAPARPPAGLRAEEAFAGLESLRRDPSLRFTDSGRALLAWLHQRLLVAGEAEHQLQSIPPHLLPTVSALALECADNWRELATELRGRARRIG</sequence>
<gene>
    <name evidence="3" type="ORF">FHX73_11764</name>
</gene>